<keyword evidence="1" id="KW-0812">Transmembrane</keyword>
<organism evidence="2 3">
    <name type="scientific">Brockia lithotrophica</name>
    <dbReference type="NCBI Taxonomy" id="933949"/>
    <lineage>
        <taxon>Bacteria</taxon>
        <taxon>Bacillati</taxon>
        <taxon>Bacillota</taxon>
        <taxon>Bacilli</taxon>
        <taxon>Bacillales</taxon>
        <taxon>Bacillales Family X. Incertae Sedis</taxon>
        <taxon>Brockia</taxon>
    </lineage>
</organism>
<dbReference type="Proteomes" id="UP000244016">
    <property type="component" value="Unassembled WGS sequence"/>
</dbReference>
<keyword evidence="1" id="KW-0472">Membrane</keyword>
<feature type="transmembrane region" description="Helical" evidence="1">
    <location>
        <begin position="364"/>
        <end position="382"/>
    </location>
</feature>
<evidence type="ECO:0000256" key="1">
    <source>
        <dbReference type="SAM" id="Phobius"/>
    </source>
</evidence>
<dbReference type="AlphaFoldDB" id="A0A2T5G7K0"/>
<comment type="caution">
    <text evidence="2">The sequence shown here is derived from an EMBL/GenBank/DDBJ whole genome shotgun (WGS) entry which is preliminary data.</text>
</comment>
<accession>A0A2T5G7K0</accession>
<dbReference type="EMBL" id="PEBW01000003">
    <property type="protein sequence ID" value="PTQ52161.1"/>
    <property type="molecule type" value="Genomic_DNA"/>
</dbReference>
<keyword evidence="1" id="KW-1133">Transmembrane helix</keyword>
<feature type="transmembrane region" description="Helical" evidence="1">
    <location>
        <begin position="281"/>
        <end position="303"/>
    </location>
</feature>
<feature type="transmembrane region" description="Helical" evidence="1">
    <location>
        <begin position="121"/>
        <end position="141"/>
    </location>
</feature>
<gene>
    <name evidence="2" type="ORF">BLITH_1128</name>
</gene>
<proteinExistence type="predicted"/>
<evidence type="ECO:0000313" key="2">
    <source>
        <dbReference type="EMBL" id="PTQ52161.1"/>
    </source>
</evidence>
<protein>
    <recommendedName>
        <fullName evidence="4">Sporulation integral membrane protein YlbJ</fullName>
    </recommendedName>
</protein>
<feature type="transmembrane region" description="Helical" evidence="1">
    <location>
        <begin position="147"/>
        <end position="166"/>
    </location>
</feature>
<feature type="transmembrane region" description="Helical" evidence="1">
    <location>
        <begin position="315"/>
        <end position="335"/>
    </location>
</feature>
<feature type="transmembrane region" description="Helical" evidence="1">
    <location>
        <begin position="6"/>
        <end position="27"/>
    </location>
</feature>
<evidence type="ECO:0008006" key="4">
    <source>
        <dbReference type="Google" id="ProtNLM"/>
    </source>
</evidence>
<feature type="transmembrane region" description="Helical" evidence="1">
    <location>
        <begin position="39"/>
        <end position="61"/>
    </location>
</feature>
<feature type="transmembrane region" description="Helical" evidence="1">
    <location>
        <begin position="213"/>
        <end position="234"/>
    </location>
</feature>
<reference evidence="2 3" key="1">
    <citation type="submission" date="2017-08" db="EMBL/GenBank/DDBJ databases">
        <title>Burning lignite coal seam in the remote Altai Mountains harbors a hydrogen-driven thermophilic microbial community.</title>
        <authorList>
            <person name="Kadnikov V.V."/>
            <person name="Mardanov A.V."/>
            <person name="Ivasenko D."/>
            <person name="Beletsky A.V."/>
            <person name="Karnachuk O.V."/>
            <person name="Ravin N.V."/>
        </authorList>
    </citation>
    <scope>NUCLEOTIDE SEQUENCE [LARGE SCALE GENOMIC DNA]</scope>
    <source>
        <strain evidence="2">AL31</strain>
    </source>
</reference>
<evidence type="ECO:0000313" key="3">
    <source>
        <dbReference type="Proteomes" id="UP000244016"/>
    </source>
</evidence>
<name>A0A2T5G7K0_9BACL</name>
<feature type="transmembrane region" description="Helical" evidence="1">
    <location>
        <begin position="81"/>
        <end position="100"/>
    </location>
</feature>
<sequence length="392" mass="41675">MSKAAPVRGIAIALLAAVALGMLVYPAEALRAARRGLELWANVVLPATFPFLVLAELSIAWEVPQALAVLSAPFVRALFRLPGTAAFPFLFGLFSGYPTTAKVASRLVQEGLLDRASAARLTAFLTSADPLFLGAAVATGLLGRPELTPYLFALHYGTSVGLGLFSRFSPFERRRRTEDTLSCLPRDAPDSTFRGQPHESLGRTFARAVHEAAYTLIAIGGIMTFIAVALQTAMLELSWCAGRVSEASLPSAAKGILTGLFEVTLGLAEIARSPLRENERIALVLFLLGWGGLSVHVQVAAFLAEAGVSFRAFPIYRLLHGTLSAALSFLVWPHVEPWLSPAIPATAPLSEKLLGSEGSPPGNLWIPSLGLAAILALGLALGSRYRRRSAAL</sequence>